<gene>
    <name evidence="2" type="ORF">Taro_041007</name>
</gene>
<evidence type="ECO:0000313" key="3">
    <source>
        <dbReference type="Proteomes" id="UP000652761"/>
    </source>
</evidence>
<accession>A0A843WS44</accession>
<dbReference type="AlphaFoldDB" id="A0A843WS44"/>
<keyword evidence="3" id="KW-1185">Reference proteome</keyword>
<proteinExistence type="predicted"/>
<comment type="caution">
    <text evidence="2">The sequence shown here is derived from an EMBL/GenBank/DDBJ whole genome shotgun (WGS) entry which is preliminary data.</text>
</comment>
<protein>
    <submittedName>
        <fullName evidence="2">Uncharacterized protein</fullName>
    </submittedName>
</protein>
<evidence type="ECO:0000313" key="2">
    <source>
        <dbReference type="EMBL" id="MQM08151.1"/>
    </source>
</evidence>
<dbReference type="Proteomes" id="UP000652761">
    <property type="component" value="Unassembled WGS sequence"/>
</dbReference>
<dbReference type="EMBL" id="NMUH01004043">
    <property type="protein sequence ID" value="MQM08151.1"/>
    <property type="molecule type" value="Genomic_DNA"/>
</dbReference>
<name>A0A843WS44_COLES</name>
<evidence type="ECO:0000256" key="1">
    <source>
        <dbReference type="SAM" id="MobiDB-lite"/>
    </source>
</evidence>
<feature type="region of interest" description="Disordered" evidence="1">
    <location>
        <begin position="99"/>
        <end position="119"/>
    </location>
</feature>
<sequence>MSALFGGSTTLTGKSQSGTFAPFLRPTKKRRPVHPLLLDRRGEKLICIRFVRCFTYTMPIPDCGEQARLKWLLKISAVASMPLFLHIIHKTKIDRRSSFAISGTGRRRPASSRSSERTKHPGLVVRYDSSSCIKTMSYSSPIRNRSRRPSKLRYLVAFDFAGGIPLASTIAFPF</sequence>
<organism evidence="2 3">
    <name type="scientific">Colocasia esculenta</name>
    <name type="common">Wild taro</name>
    <name type="synonym">Arum esculentum</name>
    <dbReference type="NCBI Taxonomy" id="4460"/>
    <lineage>
        <taxon>Eukaryota</taxon>
        <taxon>Viridiplantae</taxon>
        <taxon>Streptophyta</taxon>
        <taxon>Embryophyta</taxon>
        <taxon>Tracheophyta</taxon>
        <taxon>Spermatophyta</taxon>
        <taxon>Magnoliopsida</taxon>
        <taxon>Liliopsida</taxon>
        <taxon>Araceae</taxon>
        <taxon>Aroideae</taxon>
        <taxon>Colocasieae</taxon>
        <taxon>Colocasia</taxon>
    </lineage>
</organism>
<reference evidence="2" key="1">
    <citation type="submission" date="2017-07" db="EMBL/GenBank/DDBJ databases">
        <title>Taro Niue Genome Assembly and Annotation.</title>
        <authorList>
            <person name="Atibalentja N."/>
            <person name="Keating K."/>
            <person name="Fields C.J."/>
        </authorList>
    </citation>
    <scope>NUCLEOTIDE SEQUENCE</scope>
    <source>
        <strain evidence="2">Niue_2</strain>
        <tissue evidence="2">Leaf</tissue>
    </source>
</reference>